<dbReference type="OrthoDB" id="9792313at2"/>
<dbReference type="GO" id="GO:0005886">
    <property type="term" value="C:plasma membrane"/>
    <property type="evidence" value="ECO:0007669"/>
    <property type="project" value="TreeGrafter"/>
</dbReference>
<comment type="function">
    <text evidence="5">Involved in formation and maintenance of cell shape.</text>
</comment>
<feature type="domain" description="Rod shape-determining protein MreC beta-barrel core" evidence="7">
    <location>
        <begin position="123"/>
        <end position="275"/>
    </location>
</feature>
<organism evidence="8 9">
    <name type="scientific">Bacillus oleivorans</name>
    <dbReference type="NCBI Taxonomy" id="1448271"/>
    <lineage>
        <taxon>Bacteria</taxon>
        <taxon>Bacillati</taxon>
        <taxon>Bacillota</taxon>
        <taxon>Bacilli</taxon>
        <taxon>Bacillales</taxon>
        <taxon>Bacillaceae</taxon>
        <taxon>Bacillus</taxon>
    </lineage>
</organism>
<evidence type="ECO:0000256" key="5">
    <source>
        <dbReference type="PIRNR" id="PIRNR038471"/>
    </source>
</evidence>
<gene>
    <name evidence="8" type="ORF">SAMN05877753_105299</name>
</gene>
<evidence type="ECO:0000313" key="8">
    <source>
        <dbReference type="EMBL" id="SNX71566.1"/>
    </source>
</evidence>
<dbReference type="EMBL" id="OAOP01000005">
    <property type="protein sequence ID" value="SNX71566.1"/>
    <property type="molecule type" value="Genomic_DNA"/>
</dbReference>
<dbReference type="RefSeq" id="WP_097159092.1">
    <property type="nucleotide sequence ID" value="NZ_JBEPMQ010000004.1"/>
</dbReference>
<keyword evidence="3 5" id="KW-0133">Cell shape</keyword>
<dbReference type="GO" id="GO:0008360">
    <property type="term" value="P:regulation of cell shape"/>
    <property type="evidence" value="ECO:0007669"/>
    <property type="project" value="UniProtKB-KW"/>
</dbReference>
<dbReference type="PANTHER" id="PTHR34138:SF1">
    <property type="entry name" value="CELL SHAPE-DETERMINING PROTEIN MREC"/>
    <property type="match status" value="1"/>
</dbReference>
<evidence type="ECO:0000256" key="6">
    <source>
        <dbReference type="SAM" id="Coils"/>
    </source>
</evidence>
<evidence type="ECO:0000313" key="9">
    <source>
        <dbReference type="Proteomes" id="UP000219546"/>
    </source>
</evidence>
<dbReference type="InterPro" id="IPR055342">
    <property type="entry name" value="MreC_beta-barrel_core"/>
</dbReference>
<dbReference type="Gene3D" id="2.40.10.340">
    <property type="entry name" value="Rod shape-determining protein MreC, domain 1"/>
    <property type="match status" value="1"/>
</dbReference>
<keyword evidence="9" id="KW-1185">Reference proteome</keyword>
<dbReference type="PANTHER" id="PTHR34138">
    <property type="entry name" value="CELL SHAPE-DETERMINING PROTEIN MREC"/>
    <property type="match status" value="1"/>
</dbReference>
<evidence type="ECO:0000256" key="3">
    <source>
        <dbReference type="ARBA" id="ARBA00022960"/>
    </source>
</evidence>
<evidence type="ECO:0000259" key="7">
    <source>
        <dbReference type="Pfam" id="PF04085"/>
    </source>
</evidence>
<sequence>MPQFFLNKRLMFLLVSIIILVALIGFSIRERSQLTWMEQFVKDTTGFVQNIVSKPVYVVAGLFEDVQALLNTYDENQLLKSKMEDYHQLDQRVKDLEQENEELRKTLEIKENLRDFDPIQAMVIGRNPDQWHEIVELNKGAVNGVEDNMAVITADGLIGKIKSTSQFTSTVQLLSSLDPTNRISAIVQNEEEEVKGIIDGFDKEKKVLLLRDIPFDKKIEAGDPVVSSGLGGVFPSDLFIGEVLEVAPDQYGLTQMAYIKPAANLHSLNHVIVVKRTATEPILSFTEEESEEEEGS</sequence>
<protein>
    <recommendedName>
        <fullName evidence="2 5">Cell shape-determining protein MreC</fullName>
    </recommendedName>
    <alternativeName>
        <fullName evidence="4 5">Cell shape protein MreC</fullName>
    </alternativeName>
</protein>
<dbReference type="Proteomes" id="UP000219546">
    <property type="component" value="Unassembled WGS sequence"/>
</dbReference>
<dbReference type="AlphaFoldDB" id="A0A285CWZ7"/>
<dbReference type="InterPro" id="IPR042177">
    <property type="entry name" value="Cell/Rod_1"/>
</dbReference>
<dbReference type="InterPro" id="IPR007221">
    <property type="entry name" value="MreC"/>
</dbReference>
<evidence type="ECO:0000256" key="4">
    <source>
        <dbReference type="ARBA" id="ARBA00032089"/>
    </source>
</evidence>
<name>A0A285CWZ7_9BACI</name>
<dbReference type="InterPro" id="IPR042175">
    <property type="entry name" value="Cell/Rod_MreC_2"/>
</dbReference>
<comment type="similarity">
    <text evidence="1 5">Belongs to the MreC family.</text>
</comment>
<evidence type="ECO:0000256" key="2">
    <source>
        <dbReference type="ARBA" id="ARBA00013855"/>
    </source>
</evidence>
<accession>A0A285CWZ7</accession>
<feature type="coiled-coil region" evidence="6">
    <location>
        <begin position="79"/>
        <end position="113"/>
    </location>
</feature>
<proteinExistence type="inferred from homology"/>
<dbReference type="PIRSF" id="PIRSF038471">
    <property type="entry name" value="MreC"/>
    <property type="match status" value="1"/>
</dbReference>
<evidence type="ECO:0000256" key="1">
    <source>
        <dbReference type="ARBA" id="ARBA00009369"/>
    </source>
</evidence>
<dbReference type="Gene3D" id="2.40.10.350">
    <property type="entry name" value="Rod shape-determining protein MreC, domain 2"/>
    <property type="match status" value="1"/>
</dbReference>
<dbReference type="Gene3D" id="1.20.5.490">
    <property type="entry name" value="Single helix bin"/>
    <property type="match status" value="1"/>
</dbReference>
<reference evidence="8 9" key="1">
    <citation type="submission" date="2017-08" db="EMBL/GenBank/DDBJ databases">
        <authorList>
            <person name="de Groot N.N."/>
        </authorList>
    </citation>
    <scope>NUCLEOTIDE SEQUENCE [LARGE SCALE GENOMIC DNA]</scope>
    <source>
        <strain evidence="8 9">JC228</strain>
    </source>
</reference>
<dbReference type="Pfam" id="PF04085">
    <property type="entry name" value="MreC"/>
    <property type="match status" value="1"/>
</dbReference>
<keyword evidence="6" id="KW-0175">Coiled coil</keyword>
<dbReference type="NCBIfam" id="TIGR00219">
    <property type="entry name" value="mreC"/>
    <property type="match status" value="1"/>
</dbReference>